<gene>
    <name evidence="1" type="ORF">vBVpPBT1011_0066</name>
</gene>
<protein>
    <submittedName>
        <fullName evidence="1">Major capsid protein</fullName>
    </submittedName>
</protein>
<dbReference type="Pfam" id="PF09950">
    <property type="entry name" value="Major_capside"/>
    <property type="match status" value="1"/>
</dbReference>
<dbReference type="InterPro" id="IPR020049">
    <property type="entry name" value="Major_capsid-like"/>
</dbReference>
<sequence length="374" mass="39952">MATPIKYVYPAKSFAMDESAIKALASSPDKLAKLGIGATNDFVSQFQKNQISIAMDAGITQPVTTPSNGTPVQFLQEFLPGVVNVLTKVRKADMLVPVATAGQWHDEEIILKTMEHLATPQLYSDHGGVPLASFNETYERRQIVRFELGAQMTQLADARAAATGTNPQAEKRGAVASAFEILRNAVAFFGFNIGNGKTYGWLNDPNLPAYVTVATGTGGDTTWASKTAAEIVADFVTGLNALNVQAGGNIDITSDPIQLEIPLSVQGELYRSDSSFSNGMTAKEWLNKNFPNVSIETVPEFDGADAGENVAYFKAENIVDSGTDGGETAIQVVPSKMMALGTEQKAKGTLEAYTNALAGVFTKRPYGVYRMSGV</sequence>
<organism evidence="1 2">
    <name type="scientific">Vibrio phage vB_VpP_BT-1011</name>
    <dbReference type="NCBI Taxonomy" id="2799672"/>
    <lineage>
        <taxon>Viruses</taxon>
        <taxon>Duplodnaviria</taxon>
        <taxon>Heunggongvirae</taxon>
        <taxon>Uroviricota</taxon>
        <taxon>Caudoviricetes</taxon>
        <taxon>Tieomvirus</taxon>
        <taxon>Tieomvirus BT1011</taxon>
    </lineage>
</organism>
<dbReference type="EMBL" id="MW009675">
    <property type="protein sequence ID" value="QWX10265.1"/>
    <property type="molecule type" value="Genomic_DNA"/>
</dbReference>
<proteinExistence type="predicted"/>
<evidence type="ECO:0000313" key="1">
    <source>
        <dbReference type="EMBL" id="QWX10265.1"/>
    </source>
</evidence>
<evidence type="ECO:0000313" key="2">
    <source>
        <dbReference type="Proteomes" id="UP000683424"/>
    </source>
</evidence>
<dbReference type="Proteomes" id="UP000683424">
    <property type="component" value="Segment"/>
</dbReference>
<name>A0A8F2XX18_9CAUD</name>
<reference evidence="1" key="1">
    <citation type="submission" date="2020-09" db="EMBL/GenBank/DDBJ databases">
        <authorList>
            <person name="Gao C."/>
            <person name="Qiu Z."/>
        </authorList>
    </citation>
    <scope>NUCLEOTIDE SEQUENCE</scope>
</reference>
<accession>A0A8F2XX18</accession>
<keyword evidence="2" id="KW-1185">Reference proteome</keyword>